<evidence type="ECO:0000313" key="3">
    <source>
        <dbReference type="Proteomes" id="UP001356427"/>
    </source>
</evidence>
<protein>
    <recommendedName>
        <fullName evidence="4">Immunoglobulin I-set domain-containing protein</fullName>
    </recommendedName>
</protein>
<dbReference type="AlphaFoldDB" id="A0AAN8KVD5"/>
<accession>A0AAN8KVD5</accession>
<evidence type="ECO:0000256" key="1">
    <source>
        <dbReference type="SAM" id="MobiDB-lite"/>
    </source>
</evidence>
<dbReference type="InterPro" id="IPR013783">
    <property type="entry name" value="Ig-like_fold"/>
</dbReference>
<gene>
    <name evidence="2" type="ORF">J4Q44_G00312370</name>
</gene>
<dbReference type="Gene3D" id="2.60.40.10">
    <property type="entry name" value="Immunoglobulins"/>
    <property type="match status" value="1"/>
</dbReference>
<dbReference type="EMBL" id="JAGTTL010000030">
    <property type="protein sequence ID" value="KAK6298182.1"/>
    <property type="molecule type" value="Genomic_DNA"/>
</dbReference>
<organism evidence="2 3">
    <name type="scientific">Coregonus suidteri</name>
    <dbReference type="NCBI Taxonomy" id="861788"/>
    <lineage>
        <taxon>Eukaryota</taxon>
        <taxon>Metazoa</taxon>
        <taxon>Chordata</taxon>
        <taxon>Craniata</taxon>
        <taxon>Vertebrata</taxon>
        <taxon>Euteleostomi</taxon>
        <taxon>Actinopterygii</taxon>
        <taxon>Neopterygii</taxon>
        <taxon>Teleostei</taxon>
        <taxon>Protacanthopterygii</taxon>
        <taxon>Salmoniformes</taxon>
        <taxon>Salmonidae</taxon>
        <taxon>Coregoninae</taxon>
        <taxon>Coregonus</taxon>
    </lineage>
</organism>
<feature type="region of interest" description="Disordered" evidence="1">
    <location>
        <begin position="1"/>
        <end position="22"/>
    </location>
</feature>
<sequence>MRRWSPTTQPRTSSSRSQVQSTRECFTLVRHTTRVFQSVMAVDDLETIDFGRYICRAKNKHGEIAVATSVHSNKLDSKREHLEPV</sequence>
<evidence type="ECO:0000313" key="2">
    <source>
        <dbReference type="EMBL" id="KAK6298182.1"/>
    </source>
</evidence>
<proteinExistence type="predicted"/>
<keyword evidence="3" id="KW-1185">Reference proteome</keyword>
<name>A0AAN8KVD5_9TELE</name>
<dbReference type="SUPFAM" id="SSF48726">
    <property type="entry name" value="Immunoglobulin"/>
    <property type="match status" value="1"/>
</dbReference>
<dbReference type="InterPro" id="IPR036179">
    <property type="entry name" value="Ig-like_dom_sf"/>
</dbReference>
<evidence type="ECO:0008006" key="4">
    <source>
        <dbReference type="Google" id="ProtNLM"/>
    </source>
</evidence>
<comment type="caution">
    <text evidence="2">The sequence shown here is derived from an EMBL/GenBank/DDBJ whole genome shotgun (WGS) entry which is preliminary data.</text>
</comment>
<reference evidence="2 3" key="1">
    <citation type="submission" date="2021-04" db="EMBL/GenBank/DDBJ databases">
        <authorList>
            <person name="De Guttry C."/>
            <person name="Zahm M."/>
            <person name="Klopp C."/>
            <person name="Cabau C."/>
            <person name="Louis A."/>
            <person name="Berthelot C."/>
            <person name="Parey E."/>
            <person name="Roest Crollius H."/>
            <person name="Montfort J."/>
            <person name="Robinson-Rechavi M."/>
            <person name="Bucao C."/>
            <person name="Bouchez O."/>
            <person name="Gislard M."/>
            <person name="Lluch J."/>
            <person name="Milhes M."/>
            <person name="Lampietro C."/>
            <person name="Lopez Roques C."/>
            <person name="Donnadieu C."/>
            <person name="Braasch I."/>
            <person name="Desvignes T."/>
            <person name="Postlethwait J."/>
            <person name="Bobe J."/>
            <person name="Wedekind C."/>
            <person name="Guiguen Y."/>
        </authorList>
    </citation>
    <scope>NUCLEOTIDE SEQUENCE [LARGE SCALE GENOMIC DNA]</scope>
    <source>
        <strain evidence="2">Cs_M1</strain>
        <tissue evidence="2">Blood</tissue>
    </source>
</reference>
<dbReference type="Proteomes" id="UP001356427">
    <property type="component" value="Unassembled WGS sequence"/>
</dbReference>